<evidence type="ECO:0000313" key="3">
    <source>
        <dbReference type="Proteomes" id="UP000321638"/>
    </source>
</evidence>
<dbReference type="SMART" id="SM00530">
    <property type="entry name" value="HTH_XRE"/>
    <property type="match status" value="1"/>
</dbReference>
<reference evidence="2 3" key="1">
    <citation type="submission" date="2019-06" db="EMBL/GenBank/DDBJ databases">
        <title>New taxonomy in bacterial strain CC-CFT640, isolated from vineyard.</title>
        <authorList>
            <person name="Lin S.-Y."/>
            <person name="Tsai C.-F."/>
            <person name="Young C.-C."/>
        </authorList>
    </citation>
    <scope>NUCLEOTIDE SEQUENCE [LARGE SCALE GENOMIC DNA]</scope>
    <source>
        <strain evidence="2 3">CC-CFT640</strain>
    </source>
</reference>
<dbReference type="GO" id="GO:0003677">
    <property type="term" value="F:DNA binding"/>
    <property type="evidence" value="ECO:0007669"/>
    <property type="project" value="InterPro"/>
</dbReference>
<dbReference type="SUPFAM" id="SSF47413">
    <property type="entry name" value="lambda repressor-like DNA-binding domains"/>
    <property type="match status" value="1"/>
</dbReference>
<name>A0A5C8PFU7_9HYPH</name>
<proteinExistence type="predicted"/>
<evidence type="ECO:0000259" key="1">
    <source>
        <dbReference type="PROSITE" id="PS50943"/>
    </source>
</evidence>
<dbReference type="Gene3D" id="1.10.260.40">
    <property type="entry name" value="lambda repressor-like DNA-binding domains"/>
    <property type="match status" value="1"/>
</dbReference>
<comment type="caution">
    <text evidence="2">The sequence shown here is derived from an EMBL/GenBank/DDBJ whole genome shotgun (WGS) entry which is preliminary data.</text>
</comment>
<dbReference type="RefSeq" id="WP_178133766.1">
    <property type="nucleotide sequence ID" value="NZ_VDUZ01000032.1"/>
</dbReference>
<feature type="domain" description="HTH cro/C1-type" evidence="1">
    <location>
        <begin position="22"/>
        <end position="67"/>
    </location>
</feature>
<dbReference type="Pfam" id="PF01381">
    <property type="entry name" value="HTH_3"/>
    <property type="match status" value="1"/>
</dbReference>
<organism evidence="2 3">
    <name type="scientific">Vineibacter terrae</name>
    <dbReference type="NCBI Taxonomy" id="2586908"/>
    <lineage>
        <taxon>Bacteria</taxon>
        <taxon>Pseudomonadati</taxon>
        <taxon>Pseudomonadota</taxon>
        <taxon>Alphaproteobacteria</taxon>
        <taxon>Hyphomicrobiales</taxon>
        <taxon>Vineibacter</taxon>
    </lineage>
</organism>
<keyword evidence="3" id="KW-1185">Reference proteome</keyword>
<dbReference type="AlphaFoldDB" id="A0A5C8PFU7"/>
<dbReference type="PROSITE" id="PS50943">
    <property type="entry name" value="HTH_CROC1"/>
    <property type="match status" value="1"/>
</dbReference>
<sequence length="94" mass="9622">MATIGAAMPSLADHLAQTREKQAAFARRAGLSRAQLSRVLSGKRPPTVDVVDKVEAATNGVVTANDLFAAYRAARAALQAGTGAGEAMPIMEGG</sequence>
<dbReference type="Proteomes" id="UP000321638">
    <property type="component" value="Unassembled WGS sequence"/>
</dbReference>
<evidence type="ECO:0000313" key="2">
    <source>
        <dbReference type="EMBL" id="TXL72535.1"/>
    </source>
</evidence>
<dbReference type="InterPro" id="IPR010982">
    <property type="entry name" value="Lambda_DNA-bd_dom_sf"/>
</dbReference>
<gene>
    <name evidence="2" type="ORF">FHP25_24890</name>
</gene>
<dbReference type="CDD" id="cd00093">
    <property type="entry name" value="HTH_XRE"/>
    <property type="match status" value="1"/>
</dbReference>
<protein>
    <submittedName>
        <fullName evidence="2">Helix-turn-helix transcriptional regulator</fullName>
    </submittedName>
</protein>
<dbReference type="EMBL" id="VDUZ01000032">
    <property type="protein sequence ID" value="TXL72535.1"/>
    <property type="molecule type" value="Genomic_DNA"/>
</dbReference>
<accession>A0A5C8PFU7</accession>
<dbReference type="InterPro" id="IPR001387">
    <property type="entry name" value="Cro/C1-type_HTH"/>
</dbReference>